<evidence type="ECO:0008006" key="3">
    <source>
        <dbReference type="Google" id="ProtNLM"/>
    </source>
</evidence>
<protein>
    <recommendedName>
        <fullName evidence="3">Sulfotransferase family protein</fullName>
    </recommendedName>
</protein>
<keyword evidence="2" id="KW-1185">Reference proteome</keyword>
<dbReference type="EMBL" id="BROH01000003">
    <property type="protein sequence ID" value="GKY87530.1"/>
    <property type="molecule type" value="Genomic_DNA"/>
</dbReference>
<dbReference type="Proteomes" id="UP001144205">
    <property type="component" value="Unassembled WGS sequence"/>
</dbReference>
<name>A0ABQ5LR86_9RHOB</name>
<comment type="caution">
    <text evidence="1">The sequence shown here is derived from an EMBL/GenBank/DDBJ whole genome shotgun (WGS) entry which is preliminary data.</text>
</comment>
<evidence type="ECO:0000313" key="2">
    <source>
        <dbReference type="Proteomes" id="UP001144205"/>
    </source>
</evidence>
<evidence type="ECO:0000313" key="1">
    <source>
        <dbReference type="EMBL" id="GKY87530.1"/>
    </source>
</evidence>
<gene>
    <name evidence="1" type="ORF">STA1M1_13990</name>
</gene>
<organism evidence="1 2">
    <name type="scientific">Sinisalibacter aestuarii</name>
    <dbReference type="NCBI Taxonomy" id="2949426"/>
    <lineage>
        <taxon>Bacteria</taxon>
        <taxon>Pseudomonadati</taxon>
        <taxon>Pseudomonadota</taxon>
        <taxon>Alphaproteobacteria</taxon>
        <taxon>Rhodobacterales</taxon>
        <taxon>Roseobacteraceae</taxon>
        <taxon>Sinisalibacter</taxon>
    </lineage>
</organism>
<sequence>MFFSAGKAASSSTLNLLFEMEFGRPLSVHFDAPHDINPSAVVHQLANHGVFSRALKLGLGMPDLLALPAERLLVVRNPYARAVSAFRYLCRSDELRAS</sequence>
<accession>A0ABQ5LR86</accession>
<reference evidence="1" key="1">
    <citation type="journal article" date="2023" name="Int. J. Syst. Evol. Microbiol.">
        <title>Sinisalibacter aestuarii sp. nov., isolated from estuarine sediment of the Arakawa River.</title>
        <authorList>
            <person name="Arafat S.T."/>
            <person name="Hirano S."/>
            <person name="Sato A."/>
            <person name="Takeuchi K."/>
            <person name="Yasuda T."/>
            <person name="Terahara T."/>
            <person name="Hamada M."/>
            <person name="Kobayashi T."/>
        </authorList>
    </citation>
    <scope>NUCLEOTIDE SEQUENCE</scope>
    <source>
        <strain evidence="1">B-399</strain>
    </source>
</reference>
<proteinExistence type="predicted"/>